<keyword evidence="1" id="KW-1133">Transmembrane helix</keyword>
<gene>
    <name evidence="2" type="ORF">H9890_09590</name>
</gene>
<name>A0A9D1TXX0_9FIRM</name>
<proteinExistence type="predicted"/>
<dbReference type="InterPro" id="IPR008875">
    <property type="entry name" value="TraX"/>
</dbReference>
<evidence type="ECO:0000256" key="1">
    <source>
        <dbReference type="SAM" id="Phobius"/>
    </source>
</evidence>
<feature type="transmembrane region" description="Helical" evidence="1">
    <location>
        <begin position="199"/>
        <end position="218"/>
    </location>
</feature>
<dbReference type="Proteomes" id="UP000823933">
    <property type="component" value="Unassembled WGS sequence"/>
</dbReference>
<dbReference type="AlphaFoldDB" id="A0A9D1TXX0"/>
<reference evidence="2" key="2">
    <citation type="submission" date="2021-04" db="EMBL/GenBank/DDBJ databases">
        <authorList>
            <person name="Gilroy R."/>
        </authorList>
    </citation>
    <scope>NUCLEOTIDE SEQUENCE</scope>
    <source>
        <strain evidence="2">ChiHcolR34-3080</strain>
    </source>
</reference>
<protein>
    <submittedName>
        <fullName evidence="2">Conjugal transfer protein TraX</fullName>
    </submittedName>
</protein>
<feature type="transmembrane region" description="Helical" evidence="1">
    <location>
        <begin position="171"/>
        <end position="192"/>
    </location>
</feature>
<evidence type="ECO:0000313" key="2">
    <source>
        <dbReference type="EMBL" id="HIW09634.1"/>
    </source>
</evidence>
<organism evidence="2 3">
    <name type="scientific">Candidatus Faecalibacterium intestinigallinarum</name>
    <dbReference type="NCBI Taxonomy" id="2838581"/>
    <lineage>
        <taxon>Bacteria</taxon>
        <taxon>Bacillati</taxon>
        <taxon>Bacillota</taxon>
        <taxon>Clostridia</taxon>
        <taxon>Eubacteriales</taxon>
        <taxon>Oscillospiraceae</taxon>
        <taxon>Faecalibacterium</taxon>
    </lineage>
</organism>
<feature type="transmembrane region" description="Helical" evidence="1">
    <location>
        <begin position="257"/>
        <end position="279"/>
    </location>
</feature>
<reference evidence="2" key="1">
    <citation type="journal article" date="2021" name="PeerJ">
        <title>Extensive microbial diversity within the chicken gut microbiome revealed by metagenomics and culture.</title>
        <authorList>
            <person name="Gilroy R."/>
            <person name="Ravi A."/>
            <person name="Getino M."/>
            <person name="Pursley I."/>
            <person name="Horton D.L."/>
            <person name="Alikhan N.F."/>
            <person name="Baker D."/>
            <person name="Gharbi K."/>
            <person name="Hall N."/>
            <person name="Watson M."/>
            <person name="Adriaenssens E.M."/>
            <person name="Foster-Nyarko E."/>
            <person name="Jarju S."/>
            <person name="Secka A."/>
            <person name="Antonio M."/>
            <person name="Oren A."/>
            <person name="Chaudhuri R.R."/>
            <person name="La Ragione R."/>
            <person name="Hildebrand F."/>
            <person name="Pallen M.J."/>
        </authorList>
    </citation>
    <scope>NUCLEOTIDE SEQUENCE</scope>
    <source>
        <strain evidence="2">ChiHcolR34-3080</strain>
    </source>
</reference>
<comment type="caution">
    <text evidence="2">The sequence shown here is derived from an EMBL/GenBank/DDBJ whole genome shotgun (WGS) entry which is preliminary data.</text>
</comment>
<sequence length="281" mass="31472">MLKTLRAKGLSSTELKEIALALMLLDHIHYFFAFTGAVPEWFSMLGRVSAPLFLFCTVEGFAHTRDRKTYLLRLWALGAGMGVIQFLIGLGIGQRADGFYPMNGILRDLTIACLLWQGIDWLRQRRFGRALALIGGVGVLWPAVSLALMSVLPPVGQLPVYFLSWTVLPSWTFSTDGGIAFILGGVLLYVLREHRRAQALVWAAWALFTDLGSVLWLLQDGWGLGRLLLTCYQWMEVFAAPLMLLYNGQRGAGHKKLFYWFYPVHVYVLYALSCAVMAFGG</sequence>
<keyword evidence="1" id="KW-0812">Transmembrane</keyword>
<evidence type="ECO:0000313" key="3">
    <source>
        <dbReference type="Proteomes" id="UP000823933"/>
    </source>
</evidence>
<keyword evidence="1" id="KW-0472">Membrane</keyword>
<feature type="transmembrane region" description="Helical" evidence="1">
    <location>
        <begin position="74"/>
        <end position="93"/>
    </location>
</feature>
<feature type="transmembrane region" description="Helical" evidence="1">
    <location>
        <begin position="20"/>
        <end position="38"/>
    </location>
</feature>
<feature type="transmembrane region" description="Helical" evidence="1">
    <location>
        <begin position="131"/>
        <end position="151"/>
    </location>
</feature>
<accession>A0A9D1TXX0</accession>
<dbReference type="EMBL" id="DXHQ01000110">
    <property type="protein sequence ID" value="HIW09634.1"/>
    <property type="molecule type" value="Genomic_DNA"/>
</dbReference>
<feature type="transmembrane region" description="Helical" evidence="1">
    <location>
        <begin position="224"/>
        <end position="245"/>
    </location>
</feature>
<dbReference type="Pfam" id="PF05857">
    <property type="entry name" value="TraX"/>
    <property type="match status" value="1"/>
</dbReference>